<evidence type="ECO:0000256" key="5">
    <source>
        <dbReference type="ARBA" id="ARBA00023136"/>
    </source>
</evidence>
<comment type="subcellular location">
    <subcellularLocation>
        <location evidence="1">Cell membrane</location>
        <topology evidence="1">Multi-pass membrane protein</topology>
    </subcellularLocation>
</comment>
<keyword evidence="5 6" id="KW-0472">Membrane</keyword>
<dbReference type="PANTHER" id="PTHR47089">
    <property type="entry name" value="ABC TRANSPORTER, PERMEASE PROTEIN"/>
    <property type="match status" value="1"/>
</dbReference>
<dbReference type="PANTHER" id="PTHR47089:SF1">
    <property type="entry name" value="GUANOSINE ABC TRANSPORTER PERMEASE PROTEIN NUPP"/>
    <property type="match status" value="1"/>
</dbReference>
<sequence>MESKQKPNMIDSLRKASNWASNFIRMDKTKSTGRKIASSLWSLFFGVVLSLLYIIIKKGLQEQIFVNPFTVVTTIFSSFNQANKETILKYFLVFGFSSVACALSFKAGLFNIGIPGQMMISGGISFAIFIQYGATQYQAIPAWLLIMCLICSVLIAFGVGIIAGALKAYLNVHEVISTIMLNWIIIGISMMLFRQNSASVVWKNFSDAQAKYYFSDDLSGVKPGFVTISAHVKEIFVICGVVGLLTLAAVVAFIFNFTTLGYKIRMQGISKSNGKYMGVNDKMLTMMVLGVSAAISAIAGFYYYVISEQVFSGISQPINLGFEAIAISLLALNSPIGSLFSTLFYTAIYTSEAKLQLYPLYIRPEDLQVITSIILYLAATSIMFSQFKPIQFSTRTILLLSDPRYLKYKKLESLLKRKVRIVASYEQKIHLIEQKSNQANYSISLKRLEKINESFANKITKIDNAITQARINCQKAEEYTLQKIVEKNKNVELYQALNLEYDLNDNKNSQDSIPSEIKTNIELNNSTDSFIDQIKHLKKELAKSTDKYLSQAMNYKNTDDQTIKHFESINAEKMRINAELNRLGINAKFRIKQQKTAQIKDINTEYQNIYASISEQRSKLYKDRKHKQGGQNGINN</sequence>
<evidence type="ECO:0000256" key="4">
    <source>
        <dbReference type="ARBA" id="ARBA00022989"/>
    </source>
</evidence>
<feature type="transmembrane region" description="Helical" evidence="6">
    <location>
        <begin position="36"/>
        <end position="56"/>
    </location>
</feature>
<dbReference type="RefSeq" id="WP_038561695.1">
    <property type="nucleotide sequence ID" value="NZ_CP007521.1"/>
</dbReference>
<evidence type="ECO:0000256" key="3">
    <source>
        <dbReference type="ARBA" id="ARBA00022692"/>
    </source>
</evidence>
<dbReference type="GO" id="GO:0005886">
    <property type="term" value="C:plasma membrane"/>
    <property type="evidence" value="ECO:0007669"/>
    <property type="project" value="UniProtKB-SubCell"/>
</dbReference>
<organism evidence="7 8">
    <name type="scientific">Mycoplasmopsis californica</name>
    <dbReference type="NCBI Taxonomy" id="2113"/>
    <lineage>
        <taxon>Bacteria</taxon>
        <taxon>Bacillati</taxon>
        <taxon>Mycoplasmatota</taxon>
        <taxon>Mycoplasmoidales</taxon>
        <taxon>Metamycoplasmataceae</taxon>
        <taxon>Mycoplasmopsis</taxon>
    </lineage>
</organism>
<evidence type="ECO:0000313" key="7">
    <source>
        <dbReference type="EMBL" id="AIA29509.1"/>
    </source>
</evidence>
<keyword evidence="2" id="KW-1003">Cell membrane</keyword>
<accession>A0A059XLU7</accession>
<feature type="transmembrane region" description="Helical" evidence="6">
    <location>
        <begin position="325"/>
        <end position="348"/>
    </location>
</feature>
<dbReference type="InterPro" id="IPR001851">
    <property type="entry name" value="ABC_transp_permease"/>
</dbReference>
<evidence type="ECO:0000256" key="1">
    <source>
        <dbReference type="ARBA" id="ARBA00004651"/>
    </source>
</evidence>
<protein>
    <submittedName>
        <fullName evidence="7">ABC transporter permease</fullName>
    </submittedName>
</protein>
<dbReference type="CDD" id="cd06580">
    <property type="entry name" value="TM_PBP1_transp_TpRbsC_like"/>
    <property type="match status" value="1"/>
</dbReference>
<feature type="transmembrane region" description="Helical" evidence="6">
    <location>
        <begin position="87"/>
        <end position="105"/>
    </location>
</feature>
<evidence type="ECO:0000256" key="2">
    <source>
        <dbReference type="ARBA" id="ARBA00022475"/>
    </source>
</evidence>
<reference evidence="7 8" key="1">
    <citation type="journal article" date="2014" name="Genome Announc.">
        <title>Complete Genome Sequence of the Bovine Mastitis Pathogen Mycoplasma californicum Strain ST-6T (ATCC 33461T).</title>
        <authorList>
            <person name="Calcutt M.J."/>
            <person name="Foecking M.F."/>
            <person name="Fox L.K."/>
        </authorList>
    </citation>
    <scope>NUCLEOTIDE SEQUENCE [LARGE SCALE GENOMIC DNA]</scope>
    <source>
        <strain evidence="7 8">ST-6</strain>
    </source>
</reference>
<dbReference type="KEGG" id="mcr:MCFN_01840"/>
<feature type="transmembrane region" description="Helical" evidence="6">
    <location>
        <begin position="175"/>
        <end position="193"/>
    </location>
</feature>
<feature type="transmembrane region" description="Helical" evidence="6">
    <location>
        <begin position="112"/>
        <end position="134"/>
    </location>
</feature>
<feature type="transmembrane region" description="Helical" evidence="6">
    <location>
        <begin position="369"/>
        <end position="387"/>
    </location>
</feature>
<dbReference type="GO" id="GO:0022857">
    <property type="term" value="F:transmembrane transporter activity"/>
    <property type="evidence" value="ECO:0007669"/>
    <property type="project" value="InterPro"/>
</dbReference>
<name>A0A059XLU7_9BACT</name>
<dbReference type="AlphaFoldDB" id="A0A059XLU7"/>
<keyword evidence="8" id="KW-1185">Reference proteome</keyword>
<proteinExistence type="predicted"/>
<evidence type="ECO:0000256" key="6">
    <source>
        <dbReference type="SAM" id="Phobius"/>
    </source>
</evidence>
<keyword evidence="3 6" id="KW-0812">Transmembrane</keyword>
<dbReference type="EMBL" id="CP007521">
    <property type="protein sequence ID" value="AIA29509.1"/>
    <property type="molecule type" value="Genomic_DNA"/>
</dbReference>
<feature type="transmembrane region" description="Helical" evidence="6">
    <location>
        <begin position="235"/>
        <end position="262"/>
    </location>
</feature>
<keyword evidence="4 6" id="KW-1133">Transmembrane helix</keyword>
<dbReference type="Pfam" id="PF02653">
    <property type="entry name" value="BPD_transp_2"/>
    <property type="match status" value="1"/>
</dbReference>
<evidence type="ECO:0000313" key="8">
    <source>
        <dbReference type="Proteomes" id="UP000027088"/>
    </source>
</evidence>
<feature type="transmembrane region" description="Helical" evidence="6">
    <location>
        <begin position="283"/>
        <end position="305"/>
    </location>
</feature>
<feature type="transmembrane region" description="Helical" evidence="6">
    <location>
        <begin position="140"/>
        <end position="163"/>
    </location>
</feature>
<gene>
    <name evidence="7" type="ORF">MCFN_01840</name>
</gene>
<dbReference type="eggNOG" id="COG4603">
    <property type="taxonomic scope" value="Bacteria"/>
</dbReference>
<dbReference type="Proteomes" id="UP000027088">
    <property type="component" value="Chromosome"/>
</dbReference>